<sequence>MPSIILTIAWLFVGVRCGIRFFNLINSRSKDWLEILFYLSVTIIALSVIL</sequence>
<dbReference type="RefSeq" id="WP_307325943.1">
    <property type="nucleotide sequence ID" value="NZ_JAUSUG010000009.1"/>
</dbReference>
<keyword evidence="1" id="KW-0812">Transmembrane</keyword>
<keyword evidence="1" id="KW-0472">Membrane</keyword>
<evidence type="ECO:0000313" key="3">
    <source>
        <dbReference type="Proteomes" id="UP001230005"/>
    </source>
</evidence>
<proteinExistence type="predicted"/>
<organism evidence="2 3">
    <name type="scientific">Evansella vedderi</name>
    <dbReference type="NCBI Taxonomy" id="38282"/>
    <lineage>
        <taxon>Bacteria</taxon>
        <taxon>Bacillati</taxon>
        <taxon>Bacillota</taxon>
        <taxon>Bacilli</taxon>
        <taxon>Bacillales</taxon>
        <taxon>Bacillaceae</taxon>
        <taxon>Evansella</taxon>
    </lineage>
</organism>
<comment type="caution">
    <text evidence="2">The sequence shown here is derived from an EMBL/GenBank/DDBJ whole genome shotgun (WGS) entry which is preliminary data.</text>
</comment>
<reference evidence="2 3" key="1">
    <citation type="submission" date="2023-07" db="EMBL/GenBank/DDBJ databases">
        <title>Genomic Encyclopedia of Type Strains, Phase IV (KMG-IV): sequencing the most valuable type-strain genomes for metagenomic binning, comparative biology and taxonomic classification.</title>
        <authorList>
            <person name="Goeker M."/>
        </authorList>
    </citation>
    <scope>NUCLEOTIDE SEQUENCE [LARGE SCALE GENOMIC DNA]</scope>
    <source>
        <strain evidence="2 3">DSM 9768</strain>
    </source>
</reference>
<keyword evidence="1" id="KW-1133">Transmembrane helix</keyword>
<evidence type="ECO:0000256" key="1">
    <source>
        <dbReference type="SAM" id="Phobius"/>
    </source>
</evidence>
<feature type="transmembrane region" description="Helical" evidence="1">
    <location>
        <begin position="33"/>
        <end position="49"/>
    </location>
</feature>
<evidence type="ECO:0000313" key="2">
    <source>
        <dbReference type="EMBL" id="MDQ0255082.1"/>
    </source>
</evidence>
<accession>A0ABT9ZV10</accession>
<dbReference type="EMBL" id="JAUSUG010000009">
    <property type="protein sequence ID" value="MDQ0255082.1"/>
    <property type="molecule type" value="Genomic_DNA"/>
</dbReference>
<gene>
    <name evidence="2" type="ORF">J2S74_002464</name>
</gene>
<keyword evidence="3" id="KW-1185">Reference proteome</keyword>
<name>A0ABT9ZV10_9BACI</name>
<protein>
    <submittedName>
        <fullName evidence="2">Uncharacterized protein</fullName>
    </submittedName>
</protein>
<dbReference type="Proteomes" id="UP001230005">
    <property type="component" value="Unassembled WGS sequence"/>
</dbReference>